<dbReference type="Pfam" id="PF01479">
    <property type="entry name" value="S4"/>
    <property type="match status" value="1"/>
</dbReference>
<dbReference type="InterPro" id="IPR002942">
    <property type="entry name" value="S4_RNA-bd"/>
</dbReference>
<dbReference type="PROSITE" id="PS50889">
    <property type="entry name" value="S4"/>
    <property type="match status" value="1"/>
</dbReference>
<dbReference type="CDD" id="cd00165">
    <property type="entry name" value="S4"/>
    <property type="match status" value="1"/>
</dbReference>
<dbReference type="GO" id="GO:0003723">
    <property type="term" value="F:RNA binding"/>
    <property type="evidence" value="ECO:0007669"/>
    <property type="project" value="UniProtKB-KW"/>
</dbReference>
<dbReference type="SUPFAM" id="SSF55174">
    <property type="entry name" value="Alpha-L RNA-binding motif"/>
    <property type="match status" value="1"/>
</dbReference>
<organism evidence="3 4">
    <name type="scientific">Campylobacter upsaliensis JV21</name>
    <dbReference type="NCBI Taxonomy" id="888826"/>
    <lineage>
        <taxon>Bacteria</taxon>
        <taxon>Pseudomonadati</taxon>
        <taxon>Campylobacterota</taxon>
        <taxon>Epsilonproteobacteria</taxon>
        <taxon>Campylobacterales</taxon>
        <taxon>Campylobacteraceae</taxon>
        <taxon>Campylobacter</taxon>
    </lineage>
</organism>
<accession>A0A828QYB6</accession>
<dbReference type="InterPro" id="IPR036986">
    <property type="entry name" value="S4_RNA-bd_sf"/>
</dbReference>
<evidence type="ECO:0000256" key="1">
    <source>
        <dbReference type="PROSITE-ProRule" id="PRU00182"/>
    </source>
</evidence>
<keyword evidence="1" id="KW-0694">RNA-binding</keyword>
<proteinExistence type="predicted"/>
<sequence length="90" mass="10270">MHFFAKIPLMRVDKFLNVVNITKRRSIAEDMCKSKVVDINGTIIKPSKDVKIGDIITLHLNERKESYKVLALPTSKNIPKNAQSEYVSKL</sequence>
<comment type="caution">
    <text evidence="3">The sequence shown here is derived from an EMBL/GenBank/DDBJ whole genome shotgun (WGS) entry which is preliminary data.</text>
</comment>
<evidence type="ECO:0000313" key="4">
    <source>
        <dbReference type="Proteomes" id="UP000005813"/>
    </source>
</evidence>
<evidence type="ECO:0000259" key="2">
    <source>
        <dbReference type="SMART" id="SM00363"/>
    </source>
</evidence>
<evidence type="ECO:0000313" key="3">
    <source>
        <dbReference type="EMBL" id="EFU72020.1"/>
    </source>
</evidence>
<dbReference type="AlphaFoldDB" id="A0A828QYB6"/>
<feature type="domain" description="RNA-binding S4" evidence="2">
    <location>
        <begin position="10"/>
        <end position="71"/>
    </location>
</feature>
<reference evidence="3 4" key="1">
    <citation type="submission" date="2010-12" db="EMBL/GenBank/DDBJ databases">
        <authorList>
            <person name="Muzny D."/>
            <person name="Qin X."/>
            <person name="Buhay C."/>
            <person name="Dugan-Rocha S."/>
            <person name="Ding Y."/>
            <person name="Chen G."/>
            <person name="Hawes A."/>
            <person name="Holder M."/>
            <person name="Jhangiani S."/>
            <person name="Johnson A."/>
            <person name="Khan Z."/>
            <person name="Li Z."/>
            <person name="Liu W."/>
            <person name="Liu X."/>
            <person name="Perez L."/>
            <person name="Shen H."/>
            <person name="Wang Q."/>
            <person name="Watt J."/>
            <person name="Xi L."/>
            <person name="Xin Y."/>
            <person name="Zhou J."/>
            <person name="Deng J."/>
            <person name="Jiang H."/>
            <person name="Liu Y."/>
            <person name="Qu J."/>
            <person name="Song X.-Z."/>
            <person name="Zhang L."/>
            <person name="Villasana D."/>
            <person name="Johnson A."/>
            <person name="Liu J."/>
            <person name="Liyanage D."/>
            <person name="Lorensuhewa L."/>
            <person name="Robinson T."/>
            <person name="Song A."/>
            <person name="Song B.-B."/>
            <person name="Dinh H."/>
            <person name="Thornton R."/>
            <person name="Coyle M."/>
            <person name="Francisco L."/>
            <person name="Jackson L."/>
            <person name="Javaid M."/>
            <person name="Korchina V."/>
            <person name="Kovar C."/>
            <person name="Mata R."/>
            <person name="Mathew T."/>
            <person name="Ngo R."/>
            <person name="Nguyen L."/>
            <person name="Nguyen N."/>
            <person name="Okwuonu G."/>
            <person name="Ongeri F."/>
            <person name="Pham C."/>
            <person name="Simmons D."/>
            <person name="Wilczek-Boney K."/>
            <person name="Hale W."/>
            <person name="Jakkamsetti A."/>
            <person name="Pham P."/>
            <person name="Ruth R."/>
            <person name="San Lucas F."/>
            <person name="Warren J."/>
            <person name="Zhang J."/>
            <person name="Zhao Z."/>
            <person name="Zhou C."/>
            <person name="Zhu D."/>
            <person name="Lee S."/>
            <person name="Bess C."/>
            <person name="Blankenburg K."/>
            <person name="Forbes L."/>
            <person name="Fu Q."/>
            <person name="Gubbala S."/>
            <person name="Hirani K."/>
            <person name="Jayaseelan J.C."/>
            <person name="Lara F."/>
            <person name="Munidasa M."/>
            <person name="Palculict T."/>
            <person name="Patil S."/>
            <person name="Pu L.-L."/>
            <person name="Saada N."/>
            <person name="Tang L."/>
            <person name="Weissenberger G."/>
            <person name="Zhu Y."/>
            <person name="Hemphill L."/>
            <person name="Shang Y."/>
            <person name="Youmans B."/>
            <person name="Ayvaz T."/>
            <person name="Ross M."/>
            <person name="Santibanez J."/>
            <person name="Aqrawi P."/>
            <person name="Gross S."/>
            <person name="Joshi V."/>
            <person name="Fowler G."/>
            <person name="Nazareth L."/>
            <person name="Reid J."/>
            <person name="Worley K."/>
            <person name="Petrosino J."/>
            <person name="Highlander S."/>
            <person name="Gibbs R."/>
        </authorList>
    </citation>
    <scope>NUCLEOTIDE SEQUENCE [LARGE SCALE GENOMIC DNA]</scope>
    <source>
        <strain evidence="3 4">JV21</strain>
    </source>
</reference>
<dbReference type="SMART" id="SM00363">
    <property type="entry name" value="S4"/>
    <property type="match status" value="1"/>
</dbReference>
<gene>
    <name evidence="3" type="ORF">HMPREF9400_0754</name>
</gene>
<dbReference type="Gene3D" id="3.10.290.10">
    <property type="entry name" value="RNA-binding S4 domain"/>
    <property type="match status" value="1"/>
</dbReference>
<dbReference type="Proteomes" id="UP000005813">
    <property type="component" value="Unassembled WGS sequence"/>
</dbReference>
<name>A0A828QYB6_CAMUP</name>
<protein>
    <submittedName>
        <fullName evidence="3">S4 domain protein</fullName>
    </submittedName>
</protein>
<dbReference type="EMBL" id="AEPU01000017">
    <property type="protein sequence ID" value="EFU72020.1"/>
    <property type="molecule type" value="Genomic_DNA"/>
</dbReference>